<dbReference type="InterPro" id="IPR036291">
    <property type="entry name" value="NAD(P)-bd_dom_sf"/>
</dbReference>
<reference evidence="1 2" key="1">
    <citation type="submission" date="2009-12" db="EMBL/GenBank/DDBJ databases">
        <authorList>
            <person name="Shrivastava S."/>
            <person name="Madupu R."/>
            <person name="Durkin A.S."/>
            <person name="Torralba M."/>
            <person name="Methe B."/>
            <person name="Sutton G.G."/>
            <person name="Strausberg R.L."/>
            <person name="Nelson K.E."/>
        </authorList>
    </citation>
    <scope>NUCLEOTIDE SEQUENCE [LARGE SCALE GENOMIC DNA]</scope>
    <source>
        <strain evidence="1 2">W5455</strain>
    </source>
</reference>
<dbReference type="PANTHER" id="PTHR13812">
    <property type="entry name" value="KETIMINE REDUCTASE MU-CRYSTALLIN"/>
    <property type="match status" value="1"/>
</dbReference>
<dbReference type="Gene3D" id="3.40.50.720">
    <property type="entry name" value="NAD(P)-binding Rossmann-like Domain"/>
    <property type="match status" value="1"/>
</dbReference>
<dbReference type="RefSeq" id="WP_009165130.1">
    <property type="nucleotide sequence ID" value="NZ_ADFP01000082.1"/>
</dbReference>
<accession>A0ABM9ZU59</accession>
<dbReference type="Gene3D" id="3.30.1780.10">
    <property type="entry name" value="ornithine cyclodeaminase, domain 1"/>
    <property type="match status" value="1"/>
</dbReference>
<dbReference type="EMBL" id="ADFP01000082">
    <property type="protein sequence ID" value="EFB90425.1"/>
    <property type="molecule type" value="Genomic_DNA"/>
</dbReference>
<dbReference type="Proteomes" id="UP000006462">
    <property type="component" value="Unassembled WGS sequence"/>
</dbReference>
<dbReference type="SUPFAM" id="SSF51735">
    <property type="entry name" value="NAD(P)-binding Rossmann-fold domains"/>
    <property type="match status" value="1"/>
</dbReference>
<organism evidence="1 2">
    <name type="scientific">Pyramidobacter piscolens W5455</name>
    <dbReference type="NCBI Taxonomy" id="352165"/>
    <lineage>
        <taxon>Bacteria</taxon>
        <taxon>Thermotogati</taxon>
        <taxon>Synergistota</taxon>
        <taxon>Synergistia</taxon>
        <taxon>Synergistales</taxon>
        <taxon>Dethiosulfovibrionaceae</taxon>
        <taxon>Pyramidobacter</taxon>
    </lineage>
</organism>
<dbReference type="Pfam" id="PF02423">
    <property type="entry name" value="OCD_Mu_crystall"/>
    <property type="match status" value="1"/>
</dbReference>
<gene>
    <name evidence="1" type="ORF">HMPREF7215_1937</name>
</gene>
<name>A0ABM9ZU59_9BACT</name>
<keyword evidence="2" id="KW-1185">Reference proteome</keyword>
<proteinExistence type="predicted"/>
<dbReference type="InterPro" id="IPR023401">
    <property type="entry name" value="ODC_N"/>
</dbReference>
<dbReference type="PANTHER" id="PTHR13812:SF19">
    <property type="entry name" value="KETIMINE REDUCTASE MU-CRYSTALLIN"/>
    <property type="match status" value="1"/>
</dbReference>
<evidence type="ECO:0000313" key="2">
    <source>
        <dbReference type="Proteomes" id="UP000006462"/>
    </source>
</evidence>
<dbReference type="EC" id="1.4.1.1" evidence="1"/>
<dbReference type="PIRSF" id="PIRSF001439">
    <property type="entry name" value="CryM"/>
    <property type="match status" value="1"/>
</dbReference>
<dbReference type="GeneID" id="90987274"/>
<sequence>MKTRLLSQDMIKSLITMKDVVDVVEKTYHGMGEGTVINPAKVNLDLGETAEYPPYKGFMNAMPAFIGFEDIAGLKWAGGNLGMRPLMDLPYVSALLMLVDAPTLQFIGVMDSAHITNLRTGAQSAVASCYLTKKRNITLGLYGAGMQGHTQTMAFAERFTLNKVVVYDVFPAASEKYKADCAHLVKDGNIVIAKTPEEVCKDADIIICVTQSKDKYVKDEWIGSGQILFPMGSYQECEDKFIKNADKIIVDHIEQCMHRGALSGLHEKGELKEIDVYATIGEVVANKKSVVPVEESHERILCLPIGTGSMDVAVGGIVLERAKEKGVGGEYEFV</sequence>
<keyword evidence="1" id="KW-0560">Oxidoreductase</keyword>
<dbReference type="InterPro" id="IPR003462">
    <property type="entry name" value="ODC_Mu_crystall"/>
</dbReference>
<dbReference type="GO" id="GO:0000286">
    <property type="term" value="F:alanine dehydrogenase activity"/>
    <property type="evidence" value="ECO:0007669"/>
    <property type="project" value="UniProtKB-EC"/>
</dbReference>
<comment type="caution">
    <text evidence="1">The sequence shown here is derived from an EMBL/GenBank/DDBJ whole genome shotgun (WGS) entry which is preliminary data.</text>
</comment>
<evidence type="ECO:0000313" key="1">
    <source>
        <dbReference type="EMBL" id="EFB90425.1"/>
    </source>
</evidence>
<protein>
    <submittedName>
        <fullName evidence="1">Alanine dehydrogenase</fullName>
        <ecNumber evidence="1">1.4.1.1</ecNumber>
    </submittedName>
</protein>